<dbReference type="RefSeq" id="XP_007740678.1">
    <property type="nucleotide sequence ID" value="XM_007742488.1"/>
</dbReference>
<keyword evidence="2" id="KW-0472">Membrane</keyword>
<name>W9XDX8_9EURO</name>
<gene>
    <name evidence="3" type="ORF">A1O5_01872</name>
</gene>
<protein>
    <submittedName>
        <fullName evidence="3">Uncharacterized protein</fullName>
    </submittedName>
</protein>
<feature type="compositionally biased region" description="Low complexity" evidence="1">
    <location>
        <begin position="298"/>
        <end position="307"/>
    </location>
</feature>
<sequence>MPQTIPDLPAASRARSTDPDFSLLLTNIPFQICFVLLATIIGPLYLFVWTLDILLVALLNKIYCGLQAASLEATGTAEGMDRFTRTRDHYLCGGYRRESRQPETPAAAPAADLTFDFDFKDSTLNLSFDIEKPFVKDEFTTKTTNQIDPSDDIGVALSDGPYCKERGQLKYSRIKKEQNQELQQNGWISPVSEIPSEIHVRFSVRGEQPSRNLPPCSIYSREWRQRVRQMIAPPEQTAEHISAEDAVDISERNSTIVMGATELPDPENGAGADKEPSSLPKPSLKSANRAAEGQPLHSSSPPESITKSSRKRLSTIGKWLLRPKTLWDKRTSNSTTNSSVQRILSNRSTSSSKAFQDTFNQHQNQRIGGALRARVARKQAEAQDQSFQGRRPTESLRGGDVDRTVANLQAFRLLTTVRSYLQKMKIILTTCILFIRPYVV</sequence>
<evidence type="ECO:0000256" key="1">
    <source>
        <dbReference type="SAM" id="MobiDB-lite"/>
    </source>
</evidence>
<reference evidence="3 4" key="1">
    <citation type="submission" date="2013-03" db="EMBL/GenBank/DDBJ databases">
        <title>The Genome Sequence of Cladophialophora psammophila CBS 110553.</title>
        <authorList>
            <consortium name="The Broad Institute Genomics Platform"/>
            <person name="Cuomo C."/>
            <person name="de Hoog S."/>
            <person name="Gorbushina A."/>
            <person name="Walker B."/>
            <person name="Young S.K."/>
            <person name="Zeng Q."/>
            <person name="Gargeya S."/>
            <person name="Fitzgerald M."/>
            <person name="Haas B."/>
            <person name="Abouelleil A."/>
            <person name="Allen A.W."/>
            <person name="Alvarado L."/>
            <person name="Arachchi H.M."/>
            <person name="Berlin A.M."/>
            <person name="Chapman S.B."/>
            <person name="Gainer-Dewar J."/>
            <person name="Goldberg J."/>
            <person name="Griggs A."/>
            <person name="Gujja S."/>
            <person name="Hansen M."/>
            <person name="Howarth C."/>
            <person name="Imamovic A."/>
            <person name="Ireland A."/>
            <person name="Larimer J."/>
            <person name="McCowan C."/>
            <person name="Murphy C."/>
            <person name="Pearson M."/>
            <person name="Poon T.W."/>
            <person name="Priest M."/>
            <person name="Roberts A."/>
            <person name="Saif S."/>
            <person name="Shea T."/>
            <person name="Sisk P."/>
            <person name="Sykes S."/>
            <person name="Wortman J."/>
            <person name="Nusbaum C."/>
            <person name="Birren B."/>
        </authorList>
    </citation>
    <scope>NUCLEOTIDE SEQUENCE [LARGE SCALE GENOMIC DNA]</scope>
    <source>
        <strain evidence="3 4">CBS 110553</strain>
    </source>
</reference>
<feature type="transmembrane region" description="Helical" evidence="2">
    <location>
        <begin position="28"/>
        <end position="51"/>
    </location>
</feature>
<dbReference type="HOGENOM" id="CLU_622568_0_0_1"/>
<dbReference type="EMBL" id="AMGX01000002">
    <property type="protein sequence ID" value="EXJ75176.1"/>
    <property type="molecule type" value="Genomic_DNA"/>
</dbReference>
<dbReference type="OrthoDB" id="4159998at2759"/>
<evidence type="ECO:0000313" key="3">
    <source>
        <dbReference type="EMBL" id="EXJ75176.1"/>
    </source>
</evidence>
<evidence type="ECO:0000313" key="4">
    <source>
        <dbReference type="Proteomes" id="UP000019471"/>
    </source>
</evidence>
<dbReference type="Proteomes" id="UP000019471">
    <property type="component" value="Unassembled WGS sequence"/>
</dbReference>
<keyword evidence="4" id="KW-1185">Reference proteome</keyword>
<feature type="region of interest" description="Disordered" evidence="1">
    <location>
        <begin position="260"/>
        <end position="311"/>
    </location>
</feature>
<organism evidence="3 4">
    <name type="scientific">Cladophialophora psammophila CBS 110553</name>
    <dbReference type="NCBI Taxonomy" id="1182543"/>
    <lineage>
        <taxon>Eukaryota</taxon>
        <taxon>Fungi</taxon>
        <taxon>Dikarya</taxon>
        <taxon>Ascomycota</taxon>
        <taxon>Pezizomycotina</taxon>
        <taxon>Eurotiomycetes</taxon>
        <taxon>Chaetothyriomycetidae</taxon>
        <taxon>Chaetothyriales</taxon>
        <taxon>Herpotrichiellaceae</taxon>
        <taxon>Cladophialophora</taxon>
    </lineage>
</organism>
<comment type="caution">
    <text evidence="3">The sequence shown here is derived from an EMBL/GenBank/DDBJ whole genome shotgun (WGS) entry which is preliminary data.</text>
</comment>
<evidence type="ECO:0000256" key="2">
    <source>
        <dbReference type="SAM" id="Phobius"/>
    </source>
</evidence>
<proteinExistence type="predicted"/>
<feature type="compositionally biased region" description="Low complexity" evidence="1">
    <location>
        <begin position="277"/>
        <end position="286"/>
    </location>
</feature>
<feature type="region of interest" description="Disordered" evidence="1">
    <location>
        <begin position="379"/>
        <end position="398"/>
    </location>
</feature>
<keyword evidence="2" id="KW-0812">Transmembrane</keyword>
<dbReference type="AlphaFoldDB" id="W9XDX8"/>
<accession>W9XDX8</accession>
<dbReference type="GeneID" id="19186605"/>
<keyword evidence="2" id="KW-1133">Transmembrane helix</keyword>